<evidence type="ECO:0000256" key="2">
    <source>
        <dbReference type="ARBA" id="ARBA00005616"/>
    </source>
</evidence>
<dbReference type="InterPro" id="IPR015943">
    <property type="entry name" value="WD40/YVTN_repeat-like_dom_sf"/>
</dbReference>
<comment type="caution">
    <text evidence="7">The sequence shown here is derived from an EMBL/GenBank/DDBJ whole genome shotgun (WGS) entry which is preliminary data.</text>
</comment>
<dbReference type="EMBL" id="SWFT01000116">
    <property type="protein sequence ID" value="KAA8900157.1"/>
    <property type="molecule type" value="Genomic_DNA"/>
</dbReference>
<accession>A0A642UR51</accession>
<comment type="similarity">
    <text evidence="2">Belongs to the WD repeat SWD2 family.</text>
</comment>
<evidence type="ECO:0000256" key="1">
    <source>
        <dbReference type="ARBA" id="ARBA00004123"/>
    </source>
</evidence>
<dbReference type="OrthoDB" id="27537at2759"/>
<dbReference type="SUPFAM" id="SSF50978">
    <property type="entry name" value="WD40 repeat-like"/>
    <property type="match status" value="1"/>
</dbReference>
<evidence type="ECO:0000256" key="4">
    <source>
        <dbReference type="ARBA" id="ARBA00022737"/>
    </source>
</evidence>
<name>A0A642UR51_DIURU</name>
<keyword evidence="4" id="KW-0677">Repeat</keyword>
<gene>
    <name evidence="7" type="ORF">DIURU_003973</name>
</gene>
<dbReference type="PROSITE" id="PS50082">
    <property type="entry name" value="WD_REPEATS_2"/>
    <property type="match status" value="2"/>
</dbReference>
<keyword evidence="5" id="KW-0539">Nucleus</keyword>
<evidence type="ECO:0000313" key="7">
    <source>
        <dbReference type="EMBL" id="KAA8900157.1"/>
    </source>
</evidence>
<evidence type="ECO:0000313" key="8">
    <source>
        <dbReference type="Proteomes" id="UP000449547"/>
    </source>
</evidence>
<dbReference type="VEuPathDB" id="FungiDB:DIURU_003973"/>
<proteinExistence type="inferred from homology"/>
<dbReference type="PROSITE" id="PS50294">
    <property type="entry name" value="WD_REPEATS_REGION"/>
    <property type="match status" value="2"/>
</dbReference>
<keyword evidence="8" id="KW-1185">Reference proteome</keyword>
<evidence type="ECO:0000256" key="5">
    <source>
        <dbReference type="ARBA" id="ARBA00023242"/>
    </source>
</evidence>
<keyword evidence="3 6" id="KW-0853">WD repeat</keyword>
<dbReference type="SMART" id="SM00320">
    <property type="entry name" value="WD40"/>
    <property type="match status" value="4"/>
</dbReference>
<dbReference type="PANTHER" id="PTHR19861">
    <property type="entry name" value="WD40 REPEAT PROTEIN SWD2"/>
    <property type="match status" value="1"/>
</dbReference>
<organism evidence="7 8">
    <name type="scientific">Diutina rugosa</name>
    <name type="common">Yeast</name>
    <name type="synonym">Candida rugosa</name>
    <dbReference type="NCBI Taxonomy" id="5481"/>
    <lineage>
        <taxon>Eukaryota</taxon>
        <taxon>Fungi</taxon>
        <taxon>Dikarya</taxon>
        <taxon>Ascomycota</taxon>
        <taxon>Saccharomycotina</taxon>
        <taxon>Pichiomycetes</taxon>
        <taxon>Debaryomycetaceae</taxon>
        <taxon>Diutina</taxon>
    </lineage>
</organism>
<dbReference type="GO" id="GO:0048188">
    <property type="term" value="C:Set1C/COMPASS complex"/>
    <property type="evidence" value="ECO:0007669"/>
    <property type="project" value="TreeGrafter"/>
</dbReference>
<dbReference type="AlphaFoldDB" id="A0A642UR51"/>
<evidence type="ECO:0000256" key="6">
    <source>
        <dbReference type="PROSITE-ProRule" id="PRU00221"/>
    </source>
</evidence>
<dbReference type="Gene3D" id="2.130.10.10">
    <property type="entry name" value="YVTN repeat-like/Quinoprotein amine dehydrogenase"/>
    <property type="match status" value="3"/>
</dbReference>
<dbReference type="GO" id="GO:0016070">
    <property type="term" value="P:RNA metabolic process"/>
    <property type="evidence" value="ECO:0007669"/>
    <property type="project" value="UniProtKB-ARBA"/>
</dbReference>
<dbReference type="InterPro" id="IPR037867">
    <property type="entry name" value="Swd2/WDR82"/>
</dbReference>
<dbReference type="GeneID" id="54782624"/>
<sequence length="353" mass="37841">MSKSSTAAVDLRALRALAPTKHFSYHHQASVTSLDFDDSGQYLISAGVDQSIQLYDVHKGAHHRDVQSQKYGAHLARFTHQGLNCLYASTAQISAGASADNGAGTDTHQIRLLNLENKQYVRYFKGHHHQVTALEVNPVHDRFISASVDGRVKLWDLRSSHDVGAVSAPGAQALGYDPQGQVMAVASVDSLRLYDPRQCERGPFLDTTIAGGASLTRLEFSNTGKTVLLVTASGNHLVVDAFTGAVLTRLAAPGADFSGFHYPTASATWSPCGKYVLAASATAPTELHVFDLTRLRTSDGGVRTVKPDDNSEVTAPVASLPSPHIAKVVAFDPKLMVLASADNSVVLWQPQFD</sequence>
<dbReference type="InterPro" id="IPR036322">
    <property type="entry name" value="WD40_repeat_dom_sf"/>
</dbReference>
<dbReference type="Proteomes" id="UP000449547">
    <property type="component" value="Unassembled WGS sequence"/>
</dbReference>
<dbReference type="PANTHER" id="PTHR19861:SF0">
    <property type="entry name" value="WD REPEAT-CONTAINING PROTEIN 82"/>
    <property type="match status" value="1"/>
</dbReference>
<reference evidence="7 8" key="1">
    <citation type="submission" date="2019-07" db="EMBL/GenBank/DDBJ databases">
        <title>Genome assembly of two rare yeast pathogens: Diutina rugosa and Trichomonascus ciferrii.</title>
        <authorList>
            <person name="Mixao V."/>
            <person name="Saus E."/>
            <person name="Hansen A."/>
            <person name="Lass-Flor C."/>
            <person name="Gabaldon T."/>
        </authorList>
    </citation>
    <scope>NUCLEOTIDE SEQUENCE [LARGE SCALE GENOMIC DNA]</scope>
    <source>
        <strain evidence="7 8">CBS 613</strain>
    </source>
</reference>
<feature type="repeat" description="WD" evidence="6">
    <location>
        <begin position="124"/>
        <end position="165"/>
    </location>
</feature>
<comment type="subcellular location">
    <subcellularLocation>
        <location evidence="1">Nucleus</location>
    </subcellularLocation>
</comment>
<evidence type="ECO:0000256" key="3">
    <source>
        <dbReference type="ARBA" id="ARBA00022574"/>
    </source>
</evidence>
<dbReference type="RefSeq" id="XP_034011296.1">
    <property type="nucleotide sequence ID" value="XM_034156794.1"/>
</dbReference>
<dbReference type="Pfam" id="PF00400">
    <property type="entry name" value="WD40"/>
    <property type="match status" value="2"/>
</dbReference>
<dbReference type="InterPro" id="IPR001680">
    <property type="entry name" value="WD40_rpt"/>
</dbReference>
<evidence type="ECO:0008006" key="9">
    <source>
        <dbReference type="Google" id="ProtNLM"/>
    </source>
</evidence>
<dbReference type="GO" id="GO:0003682">
    <property type="term" value="F:chromatin binding"/>
    <property type="evidence" value="ECO:0007669"/>
    <property type="project" value="TreeGrafter"/>
</dbReference>
<protein>
    <recommendedName>
        <fullName evidence="9">Anaphase-promoting complex subunit 4 WD40 domain-containing protein</fullName>
    </recommendedName>
</protein>
<dbReference type="OMA" id="HNEGYIR"/>
<feature type="repeat" description="WD" evidence="6">
    <location>
        <begin position="24"/>
        <end position="65"/>
    </location>
</feature>